<dbReference type="AlphaFoldDB" id="A0AAN9EK39"/>
<keyword evidence="3" id="KW-1185">Reference proteome</keyword>
<reference evidence="2 3" key="1">
    <citation type="submission" date="2024-01" db="EMBL/GenBank/DDBJ databases">
        <title>The genomes of 5 underutilized Papilionoideae crops provide insights into root nodulation and disease resistanc.</title>
        <authorList>
            <person name="Yuan L."/>
        </authorList>
    </citation>
    <scope>NUCLEOTIDE SEQUENCE [LARGE SCALE GENOMIC DNA]</scope>
    <source>
        <strain evidence="2">ZHUSHIDOU_FW_LH</strain>
        <tissue evidence="2">Leaf</tissue>
    </source>
</reference>
<accession>A0AAN9EK39</accession>
<evidence type="ECO:0000256" key="1">
    <source>
        <dbReference type="SAM" id="MobiDB-lite"/>
    </source>
</evidence>
<feature type="region of interest" description="Disordered" evidence="1">
    <location>
        <begin position="159"/>
        <end position="185"/>
    </location>
</feature>
<gene>
    <name evidence="2" type="ORF">RIF29_28832</name>
</gene>
<proteinExistence type="predicted"/>
<dbReference type="Proteomes" id="UP001372338">
    <property type="component" value="Unassembled WGS sequence"/>
</dbReference>
<name>A0AAN9EK39_CROPI</name>
<comment type="caution">
    <text evidence="2">The sequence shown here is derived from an EMBL/GenBank/DDBJ whole genome shotgun (WGS) entry which is preliminary data.</text>
</comment>
<protein>
    <submittedName>
        <fullName evidence="2">Uncharacterized protein</fullName>
    </submittedName>
</protein>
<sequence length="228" mass="24786">MLEEPFVDFLSFKCEKLKADNGEVVGSSGNSFPATRVVETEENDSSSEEFNFQHMGNEESNYLEEDDWSEKINVEEQLLSNLGKMELENGATIMRESSLNDDDVVEDSFKNNFESISGASVGIEAVEVSGKLQSGDLIPTGPNAILRSIDNRLAGPFQEENEDLRGGGVKQSGPTESIKELQSGPAGPLVEVFSAGLGPRLSGQKMQQRLDRKKISSLGDLAMGVCFL</sequence>
<organism evidence="2 3">
    <name type="scientific">Crotalaria pallida</name>
    <name type="common">Smooth rattlebox</name>
    <name type="synonym">Crotalaria striata</name>
    <dbReference type="NCBI Taxonomy" id="3830"/>
    <lineage>
        <taxon>Eukaryota</taxon>
        <taxon>Viridiplantae</taxon>
        <taxon>Streptophyta</taxon>
        <taxon>Embryophyta</taxon>
        <taxon>Tracheophyta</taxon>
        <taxon>Spermatophyta</taxon>
        <taxon>Magnoliopsida</taxon>
        <taxon>eudicotyledons</taxon>
        <taxon>Gunneridae</taxon>
        <taxon>Pentapetalae</taxon>
        <taxon>rosids</taxon>
        <taxon>fabids</taxon>
        <taxon>Fabales</taxon>
        <taxon>Fabaceae</taxon>
        <taxon>Papilionoideae</taxon>
        <taxon>50 kb inversion clade</taxon>
        <taxon>genistoids sensu lato</taxon>
        <taxon>core genistoids</taxon>
        <taxon>Crotalarieae</taxon>
        <taxon>Crotalaria</taxon>
    </lineage>
</organism>
<evidence type="ECO:0000313" key="2">
    <source>
        <dbReference type="EMBL" id="KAK7255423.1"/>
    </source>
</evidence>
<evidence type="ECO:0000313" key="3">
    <source>
        <dbReference type="Proteomes" id="UP001372338"/>
    </source>
</evidence>
<dbReference type="EMBL" id="JAYWIO010000006">
    <property type="protein sequence ID" value="KAK7255423.1"/>
    <property type="molecule type" value="Genomic_DNA"/>
</dbReference>